<dbReference type="SUPFAM" id="SSF47413">
    <property type="entry name" value="lambda repressor-like DNA-binding domains"/>
    <property type="match status" value="1"/>
</dbReference>
<dbReference type="RefSeq" id="WP_182550179.1">
    <property type="nucleotide sequence ID" value="NZ_JACGXN010000004.1"/>
</dbReference>
<organism evidence="2 3">
    <name type="scientific">Phyllobacterium myrsinacearum</name>
    <dbReference type="NCBI Taxonomy" id="28101"/>
    <lineage>
        <taxon>Bacteria</taxon>
        <taxon>Pseudomonadati</taxon>
        <taxon>Pseudomonadota</taxon>
        <taxon>Alphaproteobacteria</taxon>
        <taxon>Hyphomicrobiales</taxon>
        <taxon>Phyllobacteriaceae</taxon>
        <taxon>Phyllobacterium</taxon>
    </lineage>
</organism>
<evidence type="ECO:0000259" key="1">
    <source>
        <dbReference type="PROSITE" id="PS50943"/>
    </source>
</evidence>
<dbReference type="CDD" id="cd00093">
    <property type="entry name" value="HTH_XRE"/>
    <property type="match status" value="1"/>
</dbReference>
<gene>
    <name evidence="2" type="ORF">FHW16_003264</name>
</gene>
<dbReference type="Gene3D" id="1.10.260.40">
    <property type="entry name" value="lambda repressor-like DNA-binding domains"/>
    <property type="match status" value="1"/>
</dbReference>
<dbReference type="InterPro" id="IPR001387">
    <property type="entry name" value="Cro/C1-type_HTH"/>
</dbReference>
<reference evidence="2 3" key="1">
    <citation type="submission" date="2020-07" db="EMBL/GenBank/DDBJ databases">
        <title>Genomic Encyclopedia of Type Strains, Phase IV (KMG-V): Genome sequencing to study the core and pangenomes of soil and plant-associated prokaryotes.</title>
        <authorList>
            <person name="Whitman W."/>
        </authorList>
    </citation>
    <scope>NUCLEOTIDE SEQUENCE [LARGE SCALE GENOMIC DNA]</scope>
    <source>
        <strain evidence="2 3">AN3</strain>
    </source>
</reference>
<evidence type="ECO:0000313" key="2">
    <source>
        <dbReference type="EMBL" id="MBA8879545.1"/>
    </source>
</evidence>
<evidence type="ECO:0000313" key="3">
    <source>
        <dbReference type="Proteomes" id="UP000549052"/>
    </source>
</evidence>
<proteinExistence type="predicted"/>
<dbReference type="InterPro" id="IPR010982">
    <property type="entry name" value="Lambda_DNA-bd_dom_sf"/>
</dbReference>
<dbReference type="Pfam" id="PF01381">
    <property type="entry name" value="HTH_3"/>
    <property type="match status" value="1"/>
</dbReference>
<name>A0A839EMW0_9HYPH</name>
<feature type="domain" description="HTH cro/C1-type" evidence="1">
    <location>
        <begin position="5"/>
        <end position="58"/>
    </location>
</feature>
<dbReference type="SMART" id="SM00530">
    <property type="entry name" value="HTH_XRE"/>
    <property type="match status" value="1"/>
</dbReference>
<sequence length="269" mass="30325">MGDKLRRLRVAGNVTQLELSLRLGISQRHVSFIERDRARPSQALLTKWLAELDAPASVTNAMLLLAGYTALHYNPQVMKSPSLRGMRGAIEAHSPMPAHIFCPEWHVMEINHGGRWLCGELMPNYINRMGEAAAHLDMIDCLTADDGLLSQVLDPICPALAFLNQLRMEEWVTPALRPRIDRFEESLWKRFNISTQPRTSEAVDTHLVLRFNSRFGPLSFFTIQTVPGLPQDVTTSSPRAELWFADDRKTREIIYANCPPTPGEQVQAG</sequence>
<dbReference type="EMBL" id="JACGXN010000004">
    <property type="protein sequence ID" value="MBA8879545.1"/>
    <property type="molecule type" value="Genomic_DNA"/>
</dbReference>
<keyword evidence="3" id="KW-1185">Reference proteome</keyword>
<dbReference type="AlphaFoldDB" id="A0A839EMW0"/>
<dbReference type="PROSITE" id="PS50943">
    <property type="entry name" value="HTH_CROC1"/>
    <property type="match status" value="1"/>
</dbReference>
<comment type="caution">
    <text evidence="2">The sequence shown here is derived from an EMBL/GenBank/DDBJ whole genome shotgun (WGS) entry which is preliminary data.</text>
</comment>
<dbReference type="GO" id="GO:0003677">
    <property type="term" value="F:DNA binding"/>
    <property type="evidence" value="ECO:0007669"/>
    <property type="project" value="InterPro"/>
</dbReference>
<dbReference type="Proteomes" id="UP000549052">
    <property type="component" value="Unassembled WGS sequence"/>
</dbReference>
<accession>A0A839EMW0</accession>
<protein>
    <submittedName>
        <fullName evidence="2">Transcriptional regulator with XRE-family HTH domain</fullName>
    </submittedName>
</protein>